<protein>
    <submittedName>
        <fullName evidence="3">ChaN family lipoprotein</fullName>
    </submittedName>
</protein>
<evidence type="ECO:0000256" key="1">
    <source>
        <dbReference type="SAM" id="SignalP"/>
    </source>
</evidence>
<comment type="caution">
    <text evidence="3">The sequence shown here is derived from an EMBL/GenBank/DDBJ whole genome shotgun (WGS) entry which is preliminary data.</text>
</comment>
<proteinExistence type="predicted"/>
<dbReference type="Gene3D" id="3.40.50.11550">
    <property type="match status" value="1"/>
</dbReference>
<dbReference type="SUPFAM" id="SSF159501">
    <property type="entry name" value="EreA/ChaN-like"/>
    <property type="match status" value="1"/>
</dbReference>
<feature type="domain" description="Haem-binding uptake Tiki superfamily ChaN" evidence="2">
    <location>
        <begin position="28"/>
        <end position="217"/>
    </location>
</feature>
<dbReference type="RefSeq" id="WP_142853731.1">
    <property type="nucleotide sequence ID" value="NZ_FXWW01000002.1"/>
</dbReference>
<accession>A0A545SRI5</accession>
<dbReference type="InterPro" id="IPR007314">
    <property type="entry name" value="Cofac_haem-bd_dom"/>
</dbReference>
<evidence type="ECO:0000259" key="2">
    <source>
        <dbReference type="Pfam" id="PF04187"/>
    </source>
</evidence>
<evidence type="ECO:0000313" key="4">
    <source>
        <dbReference type="Proteomes" id="UP000315816"/>
    </source>
</evidence>
<gene>
    <name evidence="3" type="ORF">FIL88_10140</name>
</gene>
<feature type="signal peptide" evidence="1">
    <location>
        <begin position="1"/>
        <end position="17"/>
    </location>
</feature>
<name>A0A545SRI5_9RHOB</name>
<organism evidence="3 4">
    <name type="scientific">Aliiroseovarius halocynthiae</name>
    <dbReference type="NCBI Taxonomy" id="985055"/>
    <lineage>
        <taxon>Bacteria</taxon>
        <taxon>Pseudomonadati</taxon>
        <taxon>Pseudomonadota</taxon>
        <taxon>Alphaproteobacteria</taxon>
        <taxon>Rhodobacterales</taxon>
        <taxon>Paracoccaceae</taxon>
        <taxon>Aliiroseovarius</taxon>
    </lineage>
</organism>
<feature type="chain" id="PRO_5021740246" evidence="1">
    <location>
        <begin position="18"/>
        <end position="261"/>
    </location>
</feature>
<evidence type="ECO:0000313" key="3">
    <source>
        <dbReference type="EMBL" id="TQV67569.1"/>
    </source>
</evidence>
<dbReference type="OrthoDB" id="9795827at2"/>
<dbReference type="Proteomes" id="UP000315816">
    <property type="component" value="Unassembled WGS sequence"/>
</dbReference>
<dbReference type="CDD" id="cd14727">
    <property type="entry name" value="ChanN-like"/>
    <property type="match status" value="1"/>
</dbReference>
<sequence>MKYAFVALIPLAAPVFAQDATLSADDLSRLKGADVVIVGEVHDNPTHHQVQAQIVQALVPNALVVEMLGQDEADKLAADPAGYADAWAESGWPDYQMYLPVFRAHAGPIVGAGVDRDAARATYSDGVEAHFQGDAMAYGLTEALPEAQQAQRIELQFQAHCEAMPREMMGGMIEVQRLRDATLAAGVVRALGDTGGPVVVITGNGHARRDWGVPSYLARVAPDVTVAVVGQGEDDVAPEGGFDIILDALAPERDDPCAQFK</sequence>
<dbReference type="Pfam" id="PF04187">
    <property type="entry name" value="Cofac_haem_bdg"/>
    <property type="match status" value="1"/>
</dbReference>
<keyword evidence="1" id="KW-0732">Signal</keyword>
<keyword evidence="4" id="KW-1185">Reference proteome</keyword>
<dbReference type="AlphaFoldDB" id="A0A545SRI5"/>
<reference evidence="3 4" key="1">
    <citation type="submission" date="2019-06" db="EMBL/GenBank/DDBJ databases">
        <title>A novel species of marine bacteria.</title>
        <authorList>
            <person name="Wang Y."/>
        </authorList>
    </citation>
    <scope>NUCLEOTIDE SEQUENCE [LARGE SCALE GENOMIC DNA]</scope>
    <source>
        <strain evidence="3 4">MA1-10</strain>
    </source>
</reference>
<keyword evidence="3" id="KW-0449">Lipoprotein</keyword>
<dbReference type="EMBL" id="VICH01000006">
    <property type="protein sequence ID" value="TQV67569.1"/>
    <property type="molecule type" value="Genomic_DNA"/>
</dbReference>
<dbReference type="Gene3D" id="1.10.8.760">
    <property type="entry name" value="Haem-binding uptake, Tiki superfamily, ChaN, domain 2"/>
    <property type="match status" value="1"/>
</dbReference>